<dbReference type="PROSITE" id="PS51186">
    <property type="entry name" value="GNAT"/>
    <property type="match status" value="1"/>
</dbReference>
<dbReference type="Gene3D" id="3.40.630.30">
    <property type="match status" value="1"/>
</dbReference>
<accession>A0A2B5HAA6</accession>
<evidence type="ECO:0000313" key="1">
    <source>
        <dbReference type="EMBL" id="PEM70201.1"/>
    </source>
</evidence>
<gene>
    <name evidence="1" type="ORF">CN613_09990</name>
</gene>
<dbReference type="SUPFAM" id="SSF55729">
    <property type="entry name" value="Acyl-CoA N-acyltransferases (Nat)"/>
    <property type="match status" value="1"/>
</dbReference>
<dbReference type="InterPro" id="IPR016181">
    <property type="entry name" value="Acyl_CoA_acyltransferase"/>
</dbReference>
<comment type="caution">
    <text evidence="1">The sequence shown here is derived from an EMBL/GenBank/DDBJ whole genome shotgun (WGS) entry which is preliminary data.</text>
</comment>
<dbReference type="EMBL" id="NUDP01000036">
    <property type="protein sequence ID" value="PEM70201.1"/>
    <property type="molecule type" value="Genomic_DNA"/>
</dbReference>
<sequence>MNLQTEDIQLIPYDEKYKEMIDAFILPSEQIQFTAKPSDLLEKAKKDTTRNVVVILANHTPVGIFALQSGTRVAEYTDNPNALLLVAFSINYEKQGKGYAKKGLALLHDFVVSYFPNKNEIILAVNEKNIPAQKLYLKVGFEDRGQRRMGPIGRQLVLYLPLEK</sequence>
<dbReference type="RefSeq" id="WP_098128941.1">
    <property type="nucleotide sequence ID" value="NZ_NUDP01000036.1"/>
</dbReference>
<dbReference type="Proteomes" id="UP000219775">
    <property type="component" value="Unassembled WGS sequence"/>
</dbReference>
<keyword evidence="1" id="KW-0808">Transferase</keyword>
<dbReference type="GO" id="GO:0016747">
    <property type="term" value="F:acyltransferase activity, transferring groups other than amino-acyl groups"/>
    <property type="evidence" value="ECO:0007669"/>
    <property type="project" value="InterPro"/>
</dbReference>
<evidence type="ECO:0000313" key="2">
    <source>
        <dbReference type="Proteomes" id="UP000219775"/>
    </source>
</evidence>
<dbReference type="Pfam" id="PF00583">
    <property type="entry name" value="Acetyltransf_1"/>
    <property type="match status" value="1"/>
</dbReference>
<protein>
    <submittedName>
        <fullName evidence="1">GNAT family N-acetyltransferase</fullName>
    </submittedName>
</protein>
<proteinExistence type="predicted"/>
<name>A0A2B5HAA6_9BACI</name>
<organism evidence="1 2">
    <name type="scientific">Bacillus pseudomycoides</name>
    <dbReference type="NCBI Taxonomy" id="64104"/>
    <lineage>
        <taxon>Bacteria</taxon>
        <taxon>Bacillati</taxon>
        <taxon>Bacillota</taxon>
        <taxon>Bacilli</taxon>
        <taxon>Bacillales</taxon>
        <taxon>Bacillaceae</taxon>
        <taxon>Bacillus</taxon>
        <taxon>Bacillus cereus group</taxon>
    </lineage>
</organism>
<dbReference type="InterPro" id="IPR000182">
    <property type="entry name" value="GNAT_dom"/>
</dbReference>
<reference evidence="1 2" key="1">
    <citation type="submission" date="2017-09" db="EMBL/GenBank/DDBJ databases">
        <title>Large-scale bioinformatics analysis of Bacillus genomes uncovers conserved roles of natural products in bacterial physiology.</title>
        <authorList>
            <consortium name="Agbiome Team Llc"/>
            <person name="Bleich R.M."/>
            <person name="Grubbs K.J."/>
            <person name="Santa Maria K.C."/>
            <person name="Allen S.E."/>
            <person name="Farag S."/>
            <person name="Shank E.A."/>
            <person name="Bowers A."/>
        </authorList>
    </citation>
    <scope>NUCLEOTIDE SEQUENCE [LARGE SCALE GENOMIC DNA]</scope>
    <source>
        <strain evidence="1 2">AFS009893</strain>
    </source>
</reference>
<dbReference type="AlphaFoldDB" id="A0A2B5HAA6"/>